<evidence type="ECO:0000313" key="3">
    <source>
        <dbReference type="Proteomes" id="UP000050520"/>
    </source>
</evidence>
<proteinExistence type="predicted"/>
<name>A0A0P8I9X8_CITFR</name>
<accession>A0A0P8I9X8</accession>
<protein>
    <submittedName>
        <fullName evidence="1">Type IV secretion protein Rhs</fullName>
    </submittedName>
</protein>
<dbReference type="Proteomes" id="UP000050520">
    <property type="component" value="Unassembled WGS sequence"/>
</dbReference>
<evidence type="ECO:0000313" key="2">
    <source>
        <dbReference type="EMBL" id="KPR54394.1"/>
    </source>
</evidence>
<dbReference type="AlphaFoldDB" id="A0A0P8I9X8"/>
<dbReference type="EMBL" id="DACSXJ010000047">
    <property type="protein sequence ID" value="HAT3900189.1"/>
    <property type="molecule type" value="Genomic_DNA"/>
</dbReference>
<dbReference type="EMBL" id="LJEB01000074">
    <property type="protein sequence ID" value="KPR54394.1"/>
    <property type="molecule type" value="Genomic_DNA"/>
</dbReference>
<reference evidence="1" key="3">
    <citation type="journal article" date="2018" name="Genome Biol.">
        <title>SKESA: strategic k-mer extension for scrupulous assemblies.</title>
        <authorList>
            <person name="Souvorov A."/>
            <person name="Agarwala R."/>
            <person name="Lipman D.J."/>
        </authorList>
    </citation>
    <scope>NUCLEOTIDE SEQUENCE</scope>
    <source>
        <strain evidence="1">O50</strain>
    </source>
</reference>
<organism evidence="1">
    <name type="scientific">Citrobacter freundii</name>
    <dbReference type="NCBI Taxonomy" id="546"/>
    <lineage>
        <taxon>Bacteria</taxon>
        <taxon>Pseudomonadati</taxon>
        <taxon>Pseudomonadota</taxon>
        <taxon>Gammaproteobacteria</taxon>
        <taxon>Enterobacterales</taxon>
        <taxon>Enterobacteriaceae</taxon>
        <taxon>Citrobacter</taxon>
        <taxon>Citrobacter freundii complex</taxon>
    </lineage>
</organism>
<reference evidence="1" key="4">
    <citation type="submission" date="2020-09" db="EMBL/GenBank/DDBJ databases">
        <authorList>
            <consortium name="NCBI Pathogen Detection Project"/>
        </authorList>
    </citation>
    <scope>NUCLEOTIDE SEQUENCE</scope>
    <source>
        <strain evidence="1">O50</strain>
    </source>
</reference>
<dbReference type="Proteomes" id="UP000855471">
    <property type="component" value="Unassembled WGS sequence"/>
</dbReference>
<evidence type="ECO:0000313" key="1">
    <source>
        <dbReference type="EMBL" id="HAT3900189.1"/>
    </source>
</evidence>
<sequence length="187" mass="22318">MTYYPNSIDWKPIQEGGLRRLRLGEINLANSLFGFSILYHQVWVHLESYLPFDSQNPGQAMTPNGEMWFRKIKYEDDFSMPTKQQTPNAQHLFLHEMMHVWQHQYGMWVRTRGAFSWAADYTYSLNEKNLLDYGLEQQASLVSDYWLLKHYGFDGHSDLYVYRDYDPEEPELELIQKYEKVLGDFPI</sequence>
<reference evidence="2 3" key="2">
    <citation type="journal article" date="2017" name="PLoS ONE">
        <title>Genomic and phenotypic characterisation of fluoroquinolone resistance mechanisms in Enterobacteriaceae in Durban, South Africa.</title>
        <authorList>
            <person name="Osei Sekyere J."/>
            <person name="Amoako D.G."/>
        </authorList>
    </citation>
    <scope>NUCLEOTIDE SEQUENCE [LARGE SCALE GENOMIC DNA]</scope>
    <source>
        <strain evidence="2 3">ST62:944112508</strain>
    </source>
</reference>
<dbReference type="RefSeq" id="WP_032950705.1">
    <property type="nucleotide sequence ID" value="NZ_AP026940.1"/>
</dbReference>
<comment type="caution">
    <text evidence="1">The sequence shown here is derived from an EMBL/GenBank/DDBJ whole genome shotgun (WGS) entry which is preliminary data.</text>
</comment>
<reference evidence="3" key="1">
    <citation type="submission" date="2015-09" db="EMBL/GenBank/DDBJ databases">
        <title>Prevalence of NDMs in South Africa.</title>
        <authorList>
            <person name="Osei Sekyere J."/>
            <person name="Govinden U."/>
            <person name="Essack S."/>
            <person name="Haldorsen B."/>
            <person name="Samuelsen O."/>
            <person name="Aasnaes B."/>
            <person name="Sundsfjord A."/>
        </authorList>
    </citation>
    <scope>NUCLEOTIDE SEQUENCE [LARGE SCALE GENOMIC DNA]</scope>
    <source>
        <strain evidence="3">ST62:944112508</strain>
    </source>
</reference>
<gene>
    <name evidence="2" type="ORF">AN672_16340</name>
    <name evidence="1" type="ORF">I9Y29_004680</name>
</gene>